<reference evidence="1" key="2">
    <citation type="submission" date="2020-11" db="EMBL/GenBank/DDBJ databases">
        <authorList>
            <person name="McCartney M.A."/>
            <person name="Auch B."/>
            <person name="Kono T."/>
            <person name="Mallez S."/>
            <person name="Becker A."/>
            <person name="Gohl D.M."/>
            <person name="Silverstein K.A.T."/>
            <person name="Koren S."/>
            <person name="Bechman K.B."/>
            <person name="Herman A."/>
            <person name="Abrahante J.E."/>
            <person name="Garbe J."/>
        </authorList>
    </citation>
    <scope>NUCLEOTIDE SEQUENCE</scope>
    <source>
        <strain evidence="1">Duluth1</strain>
        <tissue evidence="1">Whole animal</tissue>
    </source>
</reference>
<organism evidence="1 2">
    <name type="scientific">Dreissena polymorpha</name>
    <name type="common">Zebra mussel</name>
    <name type="synonym">Mytilus polymorpha</name>
    <dbReference type="NCBI Taxonomy" id="45954"/>
    <lineage>
        <taxon>Eukaryota</taxon>
        <taxon>Metazoa</taxon>
        <taxon>Spiralia</taxon>
        <taxon>Lophotrochozoa</taxon>
        <taxon>Mollusca</taxon>
        <taxon>Bivalvia</taxon>
        <taxon>Autobranchia</taxon>
        <taxon>Heteroconchia</taxon>
        <taxon>Euheterodonta</taxon>
        <taxon>Imparidentia</taxon>
        <taxon>Neoheterodontei</taxon>
        <taxon>Myida</taxon>
        <taxon>Dreissenoidea</taxon>
        <taxon>Dreissenidae</taxon>
        <taxon>Dreissena</taxon>
    </lineage>
</organism>
<comment type="caution">
    <text evidence="1">The sequence shown here is derived from an EMBL/GenBank/DDBJ whole genome shotgun (WGS) entry which is preliminary data.</text>
</comment>
<evidence type="ECO:0000313" key="2">
    <source>
        <dbReference type="Proteomes" id="UP000828390"/>
    </source>
</evidence>
<dbReference type="AlphaFoldDB" id="A0A9D4BWN3"/>
<evidence type="ECO:0000313" key="1">
    <source>
        <dbReference type="EMBL" id="KAH3708993.1"/>
    </source>
</evidence>
<dbReference type="Proteomes" id="UP000828390">
    <property type="component" value="Unassembled WGS sequence"/>
</dbReference>
<accession>A0A9D4BWN3</accession>
<name>A0A9D4BWN3_DREPO</name>
<dbReference type="EMBL" id="JAIWYP010000014">
    <property type="protein sequence ID" value="KAH3708993.1"/>
    <property type="molecule type" value="Genomic_DNA"/>
</dbReference>
<sequence>MELEMLFLELSNRVGQCLNENRVRDSDFIVKAINKRQIEILIEMKQRMLMEGSSSLHDLKDLYVRIMK</sequence>
<proteinExistence type="predicted"/>
<protein>
    <submittedName>
        <fullName evidence="1">Uncharacterized protein</fullName>
    </submittedName>
</protein>
<reference evidence="1" key="1">
    <citation type="journal article" date="2019" name="bioRxiv">
        <title>The Genome of the Zebra Mussel, Dreissena polymorpha: A Resource for Invasive Species Research.</title>
        <authorList>
            <person name="McCartney M.A."/>
            <person name="Auch B."/>
            <person name="Kono T."/>
            <person name="Mallez S."/>
            <person name="Zhang Y."/>
            <person name="Obille A."/>
            <person name="Becker A."/>
            <person name="Abrahante J.E."/>
            <person name="Garbe J."/>
            <person name="Badalamenti J.P."/>
            <person name="Herman A."/>
            <person name="Mangelson H."/>
            <person name="Liachko I."/>
            <person name="Sullivan S."/>
            <person name="Sone E.D."/>
            <person name="Koren S."/>
            <person name="Silverstein K.A.T."/>
            <person name="Beckman K.B."/>
            <person name="Gohl D.M."/>
        </authorList>
    </citation>
    <scope>NUCLEOTIDE SEQUENCE</scope>
    <source>
        <strain evidence="1">Duluth1</strain>
        <tissue evidence="1">Whole animal</tissue>
    </source>
</reference>
<keyword evidence="2" id="KW-1185">Reference proteome</keyword>
<gene>
    <name evidence="1" type="ORF">DPMN_068453</name>
</gene>